<keyword evidence="5" id="KW-0808">Transferase</keyword>
<dbReference type="AlphaFoldDB" id="A0A7K6P7N5"/>
<keyword evidence="8" id="KW-0067">ATP-binding</keyword>
<gene>
    <name evidence="11" type="primary">Glyctk</name>
    <name evidence="11" type="ORF">IFRKOW_R05367</name>
</gene>
<dbReference type="GO" id="GO:0008887">
    <property type="term" value="F:glycerate kinase activity"/>
    <property type="evidence" value="ECO:0007669"/>
    <property type="project" value="UniProtKB-EC"/>
</dbReference>
<comment type="caution">
    <text evidence="11">The sequence shown here is derived from an EMBL/GenBank/DDBJ whole genome shotgun (WGS) entry which is preliminary data.</text>
</comment>
<name>A0A7K6P7N5_9CORV</name>
<feature type="domain" description="MOFRL" evidence="9">
    <location>
        <begin position="377"/>
        <end position="497"/>
    </location>
</feature>
<dbReference type="Gene3D" id="3.40.1480.10">
    <property type="entry name" value="MOFRL domain"/>
    <property type="match status" value="1"/>
</dbReference>
<evidence type="ECO:0000256" key="4">
    <source>
        <dbReference type="ARBA" id="ARBA00020720"/>
    </source>
</evidence>
<evidence type="ECO:0000256" key="8">
    <source>
        <dbReference type="ARBA" id="ARBA00022840"/>
    </source>
</evidence>
<dbReference type="FunFam" id="3.40.50.10180:FF:000001">
    <property type="entry name" value="Glycerate kinase"/>
    <property type="match status" value="1"/>
</dbReference>
<dbReference type="InterPro" id="IPR039760">
    <property type="entry name" value="MOFRL_protein"/>
</dbReference>
<feature type="non-terminal residue" evidence="11">
    <location>
        <position position="1"/>
    </location>
</feature>
<dbReference type="Gene3D" id="3.40.50.10180">
    <property type="entry name" value="Glycerate kinase, MOFRL-like N-terminal domain"/>
    <property type="match status" value="1"/>
</dbReference>
<evidence type="ECO:0000256" key="6">
    <source>
        <dbReference type="ARBA" id="ARBA00022741"/>
    </source>
</evidence>
<dbReference type="GO" id="GO:0005524">
    <property type="term" value="F:ATP binding"/>
    <property type="evidence" value="ECO:0007669"/>
    <property type="project" value="UniProtKB-KW"/>
</dbReference>
<dbReference type="EMBL" id="VZRS01001921">
    <property type="protein sequence ID" value="NWW57234.1"/>
    <property type="molecule type" value="Genomic_DNA"/>
</dbReference>
<dbReference type="PANTHER" id="PTHR12227">
    <property type="entry name" value="GLYCERATE KINASE"/>
    <property type="match status" value="1"/>
</dbReference>
<evidence type="ECO:0000256" key="7">
    <source>
        <dbReference type="ARBA" id="ARBA00022777"/>
    </source>
</evidence>
<feature type="non-terminal residue" evidence="11">
    <location>
        <position position="506"/>
    </location>
</feature>
<evidence type="ECO:0000256" key="1">
    <source>
        <dbReference type="ARBA" id="ARBA00000694"/>
    </source>
</evidence>
<proteinExistence type="inferred from homology"/>
<organism evidence="11 12">
    <name type="scientific">Ifrita kowaldi</name>
    <name type="common">blue-capped ifrita</name>
    <dbReference type="NCBI Taxonomy" id="461245"/>
    <lineage>
        <taxon>Eukaryota</taxon>
        <taxon>Metazoa</taxon>
        <taxon>Chordata</taxon>
        <taxon>Craniata</taxon>
        <taxon>Vertebrata</taxon>
        <taxon>Euteleostomi</taxon>
        <taxon>Archelosauria</taxon>
        <taxon>Archosauria</taxon>
        <taxon>Dinosauria</taxon>
        <taxon>Saurischia</taxon>
        <taxon>Theropoda</taxon>
        <taxon>Coelurosauria</taxon>
        <taxon>Aves</taxon>
        <taxon>Neognathae</taxon>
        <taxon>Neoaves</taxon>
        <taxon>Telluraves</taxon>
        <taxon>Australaves</taxon>
        <taxon>Passeriformes</taxon>
        <taxon>Corvoidea</taxon>
        <taxon>Cinclosomatidae</taxon>
        <taxon>Ifrita</taxon>
    </lineage>
</organism>
<keyword evidence="6" id="KW-0547">Nucleotide-binding</keyword>
<dbReference type="InterPro" id="IPR037035">
    <property type="entry name" value="GK-like_C_sf"/>
</dbReference>
<protein>
    <recommendedName>
        <fullName evidence="4">Glycerate kinase</fullName>
        <ecNumber evidence="3">2.7.1.31</ecNumber>
    </recommendedName>
</protein>
<comment type="catalytic activity">
    <reaction evidence="1">
        <text>(R)-glycerate + ATP = (2R)-3-phosphoglycerate + ADP + H(+)</text>
        <dbReference type="Rhea" id="RHEA:23516"/>
        <dbReference type="ChEBI" id="CHEBI:15378"/>
        <dbReference type="ChEBI" id="CHEBI:16659"/>
        <dbReference type="ChEBI" id="CHEBI:30616"/>
        <dbReference type="ChEBI" id="CHEBI:58272"/>
        <dbReference type="ChEBI" id="CHEBI:456216"/>
        <dbReference type="EC" id="2.7.1.31"/>
    </reaction>
</comment>
<dbReference type="EC" id="2.7.1.31" evidence="3"/>
<sequence length="506" mass="52879">TMSLREHALSLFRGAVGTVCPAPMLKRALKLQGDGCLQLLVKGQAFPVKRDLYLVGFGKAVLGMATAAEEILGDHLTRGIVNVPLGIQESLQRAGMQEMLLKPHSKIQVIEGAKNNLPDAEALKGAAAIQELAEGLTADDLLLVLISGRGGSALLPAPIPPILLEEKEKLTKLLASQGAAIQELNIVRKTLSVLKGGGLAQLAHPAQVVSLILSDVIGDPLDIIASGPTAASSHSVQDCLQILTKYNLLHSLPESVETVLSSSPTKPTAPENFSHVANIILGSNTLALEEAKLQAEGLGYAALVLSAAVRGEVGRVATLYCQLIQLVCLGFAGLRDGPLSDELRGSLLQLAAELQIPGLELDKFLQALRGLGSDRPVCILAGGETTVQLQGTGKGGRNQELALRVGLGLHRAQATGGASSPQGKCEILFFSGGTDGQDGPTEAAGAFCSPGLVAEAFQEGLDVEAFLRNNDSYTFFSQFQGGHHLLVTGLTGTNVMDIHAILIRAM</sequence>
<evidence type="ECO:0000256" key="3">
    <source>
        <dbReference type="ARBA" id="ARBA00012101"/>
    </source>
</evidence>
<dbReference type="SUPFAM" id="SSF82544">
    <property type="entry name" value="GckA/TtuD-like"/>
    <property type="match status" value="1"/>
</dbReference>
<evidence type="ECO:0000313" key="12">
    <source>
        <dbReference type="Proteomes" id="UP000542689"/>
    </source>
</evidence>
<dbReference type="GO" id="GO:0005737">
    <property type="term" value="C:cytoplasm"/>
    <property type="evidence" value="ECO:0007669"/>
    <property type="project" value="TreeGrafter"/>
</dbReference>
<dbReference type="Proteomes" id="UP000542689">
    <property type="component" value="Unassembled WGS sequence"/>
</dbReference>
<keyword evidence="7 11" id="KW-0418">Kinase</keyword>
<dbReference type="PANTHER" id="PTHR12227:SF0">
    <property type="entry name" value="GLYCERATE KINASE"/>
    <property type="match status" value="1"/>
</dbReference>
<reference evidence="11 12" key="1">
    <citation type="submission" date="2019-09" db="EMBL/GenBank/DDBJ databases">
        <title>Bird 10,000 Genomes (B10K) Project - Family phase.</title>
        <authorList>
            <person name="Zhang G."/>
        </authorList>
    </citation>
    <scope>NUCLEOTIDE SEQUENCE [LARGE SCALE GENOMIC DNA]</scope>
    <source>
        <strain evidence="11">B10K-DU-029-41</strain>
        <tissue evidence="11">Liver</tissue>
    </source>
</reference>
<keyword evidence="12" id="KW-1185">Reference proteome</keyword>
<dbReference type="Pfam" id="PF05161">
    <property type="entry name" value="MOFRL"/>
    <property type="match status" value="1"/>
</dbReference>
<dbReference type="InterPro" id="IPR038614">
    <property type="entry name" value="GK_N_sf"/>
</dbReference>
<evidence type="ECO:0000259" key="10">
    <source>
        <dbReference type="Pfam" id="PF13660"/>
    </source>
</evidence>
<dbReference type="InterPro" id="IPR025286">
    <property type="entry name" value="MOFRL_assoc_dom"/>
</dbReference>
<accession>A0A7K6P7N5</accession>
<evidence type="ECO:0000256" key="5">
    <source>
        <dbReference type="ARBA" id="ARBA00022679"/>
    </source>
</evidence>
<dbReference type="InterPro" id="IPR007835">
    <property type="entry name" value="MOFRL"/>
</dbReference>
<evidence type="ECO:0000259" key="9">
    <source>
        <dbReference type="Pfam" id="PF05161"/>
    </source>
</evidence>
<evidence type="ECO:0000256" key="2">
    <source>
        <dbReference type="ARBA" id="ARBA00005393"/>
    </source>
</evidence>
<comment type="similarity">
    <text evidence="2">Belongs to the glycerate kinase type-2 family.</text>
</comment>
<evidence type="ECO:0000313" key="11">
    <source>
        <dbReference type="EMBL" id="NWW57234.1"/>
    </source>
</evidence>
<feature type="domain" description="MOFRL-associated" evidence="10">
    <location>
        <begin position="8"/>
        <end position="260"/>
    </location>
</feature>
<dbReference type="Pfam" id="PF13660">
    <property type="entry name" value="DUF4147"/>
    <property type="match status" value="1"/>
</dbReference>